<keyword evidence="10" id="KW-1185">Reference proteome</keyword>
<dbReference type="EMBL" id="JBBJBU010000013">
    <property type="protein sequence ID" value="KAK7203058.1"/>
    <property type="molecule type" value="Genomic_DNA"/>
</dbReference>
<feature type="transmembrane region" description="Helical" evidence="7">
    <location>
        <begin position="534"/>
        <end position="554"/>
    </location>
</feature>
<feature type="domain" description="Major facilitator superfamily (MFS) profile" evidence="8">
    <location>
        <begin position="129"/>
        <end position="558"/>
    </location>
</feature>
<evidence type="ECO:0000256" key="6">
    <source>
        <dbReference type="SAM" id="MobiDB-lite"/>
    </source>
</evidence>
<evidence type="ECO:0000256" key="7">
    <source>
        <dbReference type="SAM" id="Phobius"/>
    </source>
</evidence>
<feature type="region of interest" description="Disordered" evidence="6">
    <location>
        <begin position="1"/>
        <end position="53"/>
    </location>
</feature>
<evidence type="ECO:0000313" key="10">
    <source>
        <dbReference type="Proteomes" id="UP001498771"/>
    </source>
</evidence>
<keyword evidence="4 7" id="KW-1133">Transmembrane helix</keyword>
<dbReference type="CDD" id="cd17323">
    <property type="entry name" value="MFS_Tpo1_MDR_like"/>
    <property type="match status" value="1"/>
</dbReference>
<sequence length="570" mass="62215">MADIEKGSSSSDPSASDDLTDLAPVISPELRKEYEDAGVPLSVSPSQPEDPEDPVLLERVRTAMSIASETVGTPKALEQTKSGKPLPAFGGGKPYPPLVGNREAYVVEFDGPDDPTHPQNFPFLKKAKIMSVLGFSTFTAAWGSSIFSSATAEIAEKFHVSNVVALLGMSLYVLGFASGPLVWAPFSELSGRRKPIIVGMLGFSIFNLAVARAYDLQTVLICRFFAGFFGASCLTVVPAAFSDIFGNRWRGTAMVIFSAAVFCGPLMAPVVGGFIAASYLKWRWTEYLTMIMGWASFIIIVLFIDETYAPAVLIEKASLIRRATGNWSIHARQEQVELNFRELIEKNFTRPVRMLYSEPILLLITIYTAFVYGILYLLLECYPIIFIEGYGMSSTVGMLPYMGMIVGQLLGCGVVLLFEPRVLRAIAANGNRPVPEARLEPTMIGGFLFPIGMFWLTWCGAYHEHVHWMAPTAAGVFIGSGIILIFLTCITYLVESYLMFAASAVAANTVLRSGFGAGFPLFATAMFHNLGTQWAGTLLGCLGLLLAPVPILFYKYGKRLRKASKYAPNI</sequence>
<evidence type="ECO:0000256" key="2">
    <source>
        <dbReference type="ARBA" id="ARBA00022448"/>
    </source>
</evidence>
<feature type="transmembrane region" description="Helical" evidence="7">
    <location>
        <begin position="291"/>
        <end position="314"/>
    </location>
</feature>
<dbReference type="Gene3D" id="1.20.1250.20">
    <property type="entry name" value="MFS general substrate transporter like domains"/>
    <property type="match status" value="1"/>
</dbReference>
<protein>
    <submittedName>
        <fullName evidence="9">Major facilitator superfamily domain-containing protein</fullName>
    </submittedName>
</protein>
<feature type="transmembrane region" description="Helical" evidence="7">
    <location>
        <begin position="220"/>
        <end position="241"/>
    </location>
</feature>
<feature type="transmembrane region" description="Helical" evidence="7">
    <location>
        <begin position="163"/>
        <end position="184"/>
    </location>
</feature>
<dbReference type="PANTHER" id="PTHR23502:SF31">
    <property type="entry name" value="POLYAMINE TRANSPORTER 1"/>
    <property type="match status" value="1"/>
</dbReference>
<keyword evidence="3 7" id="KW-0812">Transmembrane</keyword>
<feature type="transmembrane region" description="Helical" evidence="7">
    <location>
        <begin position="468"/>
        <end position="490"/>
    </location>
</feature>
<organism evidence="9 10">
    <name type="scientific">Myxozyma melibiosi</name>
    <dbReference type="NCBI Taxonomy" id="54550"/>
    <lineage>
        <taxon>Eukaryota</taxon>
        <taxon>Fungi</taxon>
        <taxon>Dikarya</taxon>
        <taxon>Ascomycota</taxon>
        <taxon>Saccharomycotina</taxon>
        <taxon>Lipomycetes</taxon>
        <taxon>Lipomycetales</taxon>
        <taxon>Lipomycetaceae</taxon>
        <taxon>Myxozyma</taxon>
    </lineage>
</organism>
<feature type="transmembrane region" description="Helical" evidence="7">
    <location>
        <begin position="360"/>
        <end position="379"/>
    </location>
</feature>
<dbReference type="Proteomes" id="UP001498771">
    <property type="component" value="Unassembled WGS sequence"/>
</dbReference>
<dbReference type="InterPro" id="IPR020846">
    <property type="entry name" value="MFS_dom"/>
</dbReference>
<dbReference type="RefSeq" id="XP_064766091.1">
    <property type="nucleotide sequence ID" value="XM_064913487.1"/>
</dbReference>
<reference evidence="9 10" key="1">
    <citation type="submission" date="2024-03" db="EMBL/GenBank/DDBJ databases">
        <title>Genome-scale model development and genomic sequencing of the oleaginous clade Lipomyces.</title>
        <authorList>
            <consortium name="Lawrence Berkeley National Laboratory"/>
            <person name="Czajka J.J."/>
            <person name="Han Y."/>
            <person name="Kim J."/>
            <person name="Mondo S.J."/>
            <person name="Hofstad B.A."/>
            <person name="Robles A."/>
            <person name="Haridas S."/>
            <person name="Riley R."/>
            <person name="LaButti K."/>
            <person name="Pangilinan J."/>
            <person name="Andreopoulos W."/>
            <person name="Lipzen A."/>
            <person name="Yan J."/>
            <person name="Wang M."/>
            <person name="Ng V."/>
            <person name="Grigoriev I.V."/>
            <person name="Spatafora J.W."/>
            <person name="Magnuson J.K."/>
            <person name="Baker S.E."/>
            <person name="Pomraning K.R."/>
        </authorList>
    </citation>
    <scope>NUCLEOTIDE SEQUENCE [LARGE SCALE GENOMIC DNA]</scope>
    <source>
        <strain evidence="9 10">Phaff 52-87</strain>
    </source>
</reference>
<evidence type="ECO:0000256" key="5">
    <source>
        <dbReference type="ARBA" id="ARBA00023136"/>
    </source>
</evidence>
<dbReference type="InterPro" id="IPR036259">
    <property type="entry name" value="MFS_trans_sf"/>
</dbReference>
<feature type="compositionally biased region" description="Low complexity" evidence="6">
    <location>
        <begin position="8"/>
        <end position="17"/>
    </location>
</feature>
<evidence type="ECO:0000313" key="9">
    <source>
        <dbReference type="EMBL" id="KAK7203058.1"/>
    </source>
</evidence>
<evidence type="ECO:0000256" key="3">
    <source>
        <dbReference type="ARBA" id="ARBA00022692"/>
    </source>
</evidence>
<dbReference type="PANTHER" id="PTHR23502">
    <property type="entry name" value="MAJOR FACILITATOR SUPERFAMILY"/>
    <property type="match status" value="1"/>
</dbReference>
<evidence type="ECO:0000256" key="1">
    <source>
        <dbReference type="ARBA" id="ARBA00004141"/>
    </source>
</evidence>
<feature type="transmembrane region" description="Helical" evidence="7">
    <location>
        <begin position="497"/>
        <end position="522"/>
    </location>
</feature>
<keyword evidence="5 7" id="KW-0472">Membrane</keyword>
<comment type="caution">
    <text evidence="9">The sequence shown here is derived from an EMBL/GenBank/DDBJ whole genome shotgun (WGS) entry which is preliminary data.</text>
</comment>
<dbReference type="Pfam" id="PF07690">
    <property type="entry name" value="MFS_1"/>
    <property type="match status" value="1"/>
</dbReference>
<feature type="transmembrane region" description="Helical" evidence="7">
    <location>
        <begin position="253"/>
        <end position="279"/>
    </location>
</feature>
<feature type="transmembrane region" description="Helical" evidence="7">
    <location>
        <begin position="399"/>
        <end position="418"/>
    </location>
</feature>
<feature type="transmembrane region" description="Helical" evidence="7">
    <location>
        <begin position="196"/>
        <end position="214"/>
    </location>
</feature>
<keyword evidence="2" id="KW-0813">Transport</keyword>
<dbReference type="GeneID" id="90038999"/>
<evidence type="ECO:0000259" key="8">
    <source>
        <dbReference type="PROSITE" id="PS50850"/>
    </source>
</evidence>
<evidence type="ECO:0000256" key="4">
    <source>
        <dbReference type="ARBA" id="ARBA00022989"/>
    </source>
</evidence>
<accession>A0ABR1F1U8</accession>
<comment type="subcellular location">
    <subcellularLocation>
        <location evidence="1">Membrane</location>
        <topology evidence="1">Multi-pass membrane protein</topology>
    </subcellularLocation>
</comment>
<proteinExistence type="predicted"/>
<dbReference type="SUPFAM" id="SSF103473">
    <property type="entry name" value="MFS general substrate transporter"/>
    <property type="match status" value="1"/>
</dbReference>
<feature type="transmembrane region" description="Helical" evidence="7">
    <location>
        <begin position="129"/>
        <end position="151"/>
    </location>
</feature>
<gene>
    <name evidence="9" type="ORF">BZA70DRAFT_283752</name>
</gene>
<feature type="transmembrane region" description="Helical" evidence="7">
    <location>
        <begin position="439"/>
        <end position="456"/>
    </location>
</feature>
<name>A0ABR1F1U8_9ASCO</name>
<dbReference type="PROSITE" id="PS50850">
    <property type="entry name" value="MFS"/>
    <property type="match status" value="1"/>
</dbReference>
<dbReference type="InterPro" id="IPR011701">
    <property type="entry name" value="MFS"/>
</dbReference>